<dbReference type="SUPFAM" id="SSF50978">
    <property type="entry name" value="WD40 repeat-like"/>
    <property type="match status" value="1"/>
</dbReference>
<keyword evidence="1" id="KW-0853">WD repeat</keyword>
<sequence>MDLVSSYISDDEMENHSNLEKAAKKNNEDRNSSEDSDVLDIIFEKTVETVKSQTPKPAINEIECICLDDSDSDNLEVSLSSMPSKSNASFPTIKQDVPKKIDYLNLESSDTDDEQERIQNSVNNLLSSAAILDDIECGPVKPEQDISVTLPLSANDTSPGRKRPNSSSASDTSNLDFKNNGTVTPAIDISGDKISSQEDISVKKVKSDAITTDSEEVNVTSVDGSDPRIKMYRKDERIVAAYKKKEKSRIPSTLSQTITAHQKAVSSLSWSAAPYSHLFLSSSLDSTVKVWDIYSLNKPIQTLSLPQGARAAKWSKDGEQIIAGGFGKQAHVFDVLSGKIHMIYKVYNYISCIAIHPFIEDVILCGTQNSILGFDLRVDSELPVRTFISKCGEVLDIAFLNNSEFACSTSVVSHDSADRTIMVWDFNTGAIMSNQIFLERYTCPSLKVNPFDSSFIAQTNGDYIVSFSSERPYKMKNKRYVGHKVSGFGIECDISPDGQYIASGDAKGDVYFYNYADTTTVHKMTVKPDVATNRLKWHPILSSTLAVATYDGQIHIWK</sequence>
<feature type="compositionally biased region" description="Polar residues" evidence="2">
    <location>
        <begin position="146"/>
        <end position="158"/>
    </location>
</feature>
<dbReference type="InterPro" id="IPR015943">
    <property type="entry name" value="WD40/YVTN_repeat-like_dom_sf"/>
</dbReference>
<evidence type="ECO:0008006" key="5">
    <source>
        <dbReference type="Google" id="ProtNLM"/>
    </source>
</evidence>
<reference evidence="3 4" key="1">
    <citation type="submission" date="2024-04" db="EMBL/GenBank/DDBJ databases">
        <authorList>
            <person name="Rising A."/>
            <person name="Reimegard J."/>
            <person name="Sonavane S."/>
            <person name="Akerstrom W."/>
            <person name="Nylinder S."/>
            <person name="Hedman E."/>
            <person name="Kallberg Y."/>
        </authorList>
    </citation>
    <scope>NUCLEOTIDE SEQUENCE [LARGE SCALE GENOMIC DNA]</scope>
</reference>
<dbReference type="PANTHER" id="PTHR44566">
    <property type="entry name" value="TRANSDUCIN/WD40 REPEAT-LIKE SUPERFAMILY PROTEIN"/>
    <property type="match status" value="1"/>
</dbReference>
<dbReference type="InterPro" id="IPR036322">
    <property type="entry name" value="WD40_repeat_dom_sf"/>
</dbReference>
<dbReference type="Pfam" id="PF00400">
    <property type="entry name" value="WD40"/>
    <property type="match status" value="3"/>
</dbReference>
<dbReference type="PROSITE" id="PS50082">
    <property type="entry name" value="WD_REPEATS_2"/>
    <property type="match status" value="1"/>
</dbReference>
<dbReference type="AlphaFoldDB" id="A0AAV2A8Y9"/>
<dbReference type="Gene3D" id="2.130.10.10">
    <property type="entry name" value="YVTN repeat-like/Quinoprotein amine dehydrogenase"/>
    <property type="match status" value="1"/>
</dbReference>
<feature type="repeat" description="WD" evidence="1">
    <location>
        <begin position="258"/>
        <end position="293"/>
    </location>
</feature>
<keyword evidence="4" id="KW-1185">Reference proteome</keyword>
<evidence type="ECO:0000313" key="3">
    <source>
        <dbReference type="EMBL" id="CAL1280460.1"/>
    </source>
</evidence>
<evidence type="ECO:0000256" key="1">
    <source>
        <dbReference type="PROSITE-ProRule" id="PRU00221"/>
    </source>
</evidence>
<dbReference type="PROSITE" id="PS50294">
    <property type="entry name" value="WD_REPEATS_REGION"/>
    <property type="match status" value="1"/>
</dbReference>
<dbReference type="PANTHER" id="PTHR44566:SF1">
    <property type="entry name" value="WD REPEAT-CONTAINING PROTEIN 25"/>
    <property type="match status" value="1"/>
</dbReference>
<dbReference type="InterPro" id="IPR001680">
    <property type="entry name" value="WD40_rpt"/>
</dbReference>
<feature type="region of interest" description="Disordered" evidence="2">
    <location>
        <begin position="1"/>
        <end position="37"/>
    </location>
</feature>
<feature type="compositionally biased region" description="Polar residues" evidence="2">
    <location>
        <begin position="165"/>
        <end position="180"/>
    </location>
</feature>
<evidence type="ECO:0000256" key="2">
    <source>
        <dbReference type="SAM" id="MobiDB-lite"/>
    </source>
</evidence>
<protein>
    <recommendedName>
        <fullName evidence="5">WD repeat-containing protein 25</fullName>
    </recommendedName>
</protein>
<dbReference type="EMBL" id="CAXIEN010000132">
    <property type="protein sequence ID" value="CAL1280460.1"/>
    <property type="molecule type" value="Genomic_DNA"/>
</dbReference>
<dbReference type="InterPro" id="IPR053053">
    <property type="entry name" value="WD_repeat_protein"/>
</dbReference>
<comment type="caution">
    <text evidence="3">The sequence shown here is derived from an EMBL/GenBank/DDBJ whole genome shotgun (WGS) entry which is preliminary data.</text>
</comment>
<accession>A0AAV2A8Y9</accession>
<name>A0AAV2A8Y9_9ARAC</name>
<feature type="region of interest" description="Disordered" evidence="2">
    <location>
        <begin position="142"/>
        <end position="180"/>
    </location>
</feature>
<feature type="compositionally biased region" description="Basic and acidic residues" evidence="2">
    <location>
        <begin position="14"/>
        <end position="33"/>
    </location>
</feature>
<dbReference type="SMART" id="SM00320">
    <property type="entry name" value="WD40"/>
    <property type="match status" value="6"/>
</dbReference>
<dbReference type="Proteomes" id="UP001497382">
    <property type="component" value="Unassembled WGS sequence"/>
</dbReference>
<evidence type="ECO:0000313" key="4">
    <source>
        <dbReference type="Proteomes" id="UP001497382"/>
    </source>
</evidence>
<proteinExistence type="predicted"/>
<organism evidence="3 4">
    <name type="scientific">Larinioides sclopetarius</name>
    <dbReference type="NCBI Taxonomy" id="280406"/>
    <lineage>
        <taxon>Eukaryota</taxon>
        <taxon>Metazoa</taxon>
        <taxon>Ecdysozoa</taxon>
        <taxon>Arthropoda</taxon>
        <taxon>Chelicerata</taxon>
        <taxon>Arachnida</taxon>
        <taxon>Araneae</taxon>
        <taxon>Araneomorphae</taxon>
        <taxon>Entelegynae</taxon>
        <taxon>Araneoidea</taxon>
        <taxon>Araneidae</taxon>
        <taxon>Larinioides</taxon>
    </lineage>
</organism>
<gene>
    <name evidence="3" type="ORF">LARSCL_LOCUS10982</name>
</gene>